<protein>
    <submittedName>
        <fullName evidence="1">Uncharacterized protein</fullName>
    </submittedName>
</protein>
<organism evidence="1 2">
    <name type="scientific">Eubacterium ramulus ATCC 29099</name>
    <dbReference type="NCBI Taxonomy" id="1256908"/>
    <lineage>
        <taxon>Bacteria</taxon>
        <taxon>Bacillati</taxon>
        <taxon>Bacillota</taxon>
        <taxon>Clostridia</taxon>
        <taxon>Eubacteriales</taxon>
        <taxon>Eubacteriaceae</taxon>
        <taxon>Eubacterium</taxon>
    </lineage>
</organism>
<evidence type="ECO:0000313" key="2">
    <source>
        <dbReference type="Proteomes" id="UP000016608"/>
    </source>
</evidence>
<name>U2PGH6_EUBRA</name>
<accession>U2PGH6</accession>
<keyword evidence="2" id="KW-1185">Reference proteome</keyword>
<dbReference type="PATRIC" id="fig|1256908.3.peg.2332"/>
<reference evidence="1 2" key="1">
    <citation type="submission" date="2013-06" db="EMBL/GenBank/DDBJ databases">
        <authorList>
            <person name="Weinstock G."/>
            <person name="Sodergren E."/>
            <person name="Lobos E.A."/>
            <person name="Fulton L."/>
            <person name="Fulton R."/>
            <person name="Courtney L."/>
            <person name="Fronick C."/>
            <person name="O'Laughlin M."/>
            <person name="Godfrey J."/>
            <person name="Wilson R.M."/>
            <person name="Miner T."/>
            <person name="Farmer C."/>
            <person name="Delehaunty K."/>
            <person name="Cordes M."/>
            <person name="Minx P."/>
            <person name="Tomlinson C."/>
            <person name="Chen J."/>
            <person name="Wollam A."/>
            <person name="Pepin K.H."/>
            <person name="Bhonagiri V."/>
            <person name="Zhang X."/>
            <person name="Warren W."/>
            <person name="Mitreva M."/>
            <person name="Mardis E.R."/>
            <person name="Wilson R.K."/>
        </authorList>
    </citation>
    <scope>NUCLEOTIDE SEQUENCE [LARGE SCALE GENOMIC DNA]</scope>
    <source>
        <strain evidence="1 2">ATCC 29099</strain>
    </source>
</reference>
<dbReference type="HOGENOM" id="CLU_813526_0_0_9"/>
<comment type="caution">
    <text evidence="1">The sequence shown here is derived from an EMBL/GenBank/DDBJ whole genome shotgun (WGS) entry which is preliminary data.</text>
</comment>
<gene>
    <name evidence="1" type="ORF">HMPREF0373_02532</name>
</gene>
<dbReference type="eggNOG" id="ENOG5033IS3">
    <property type="taxonomic scope" value="Bacteria"/>
</dbReference>
<dbReference type="AlphaFoldDB" id="U2PGH6"/>
<proteinExistence type="predicted"/>
<dbReference type="Proteomes" id="UP000016608">
    <property type="component" value="Unassembled WGS sequence"/>
</dbReference>
<dbReference type="EMBL" id="AWVJ01000152">
    <property type="protein sequence ID" value="ERK43271.1"/>
    <property type="molecule type" value="Genomic_DNA"/>
</dbReference>
<sequence length="362" mass="42122">MMEQIWWNYIIKVHSFLESIVTETVKGSSMLLSLPNSIPWRNTLIDIVSDRLRIENSKNKFEEIKCPEEEPGAYLLERFCKKEIRATYRYGMSYAQFLGKCQETVLNDRYIWVSDIPADKINKWLDFVAEYNVNVKDKTPGIFIMEVHDDSIARKSKKGIKNLIFNQKIGDYDKYAFCALASSETRCKEYLRPYLAEVVSSVCGDDVELCAACVLRGMEFLSLPDQTINDIIESCHRSDGERYFFNKSKEEITVSIWESQLKYIFPLIESYRKYFVKRYIRAIKNILPISNSYGEKVTIPEDVEIGTLFYLVGRGDIVISSTEYNELERYRNARNRLAHMNVLENEEVEAILKAGKHNISLS</sequence>
<evidence type="ECO:0000313" key="1">
    <source>
        <dbReference type="EMBL" id="ERK43271.1"/>
    </source>
</evidence>